<sequence>MTVAPRHTAAAPPRSSAPAVEVHGLRKRFGSVQALDGLDLVVAPGQVAGFLGPNGAGKSTTIRVLLGMLRPDAGTARLLGGDPWSDAVALHRRLAYVPGDVTLWPHLTGGETIDLLLRLRGAPVDPQRRQAALDRFELDPTRRTGTYSKGNRQKVALVAAFAADVELLVLDEPTSGLDPIMEAVFQDCVRDATSRGASVLLSSHILAEVETLCDTVTIIRAGRTVQAGTLAELRHLTRSAVVAHVPDAPRAVDALGRVDGVHDLAADDDRVTFHLDDAAVPGVVRVLADLDAHGLTIAPPSLEELFLREYGDELAALEGSGEDGAA</sequence>
<dbReference type="InterPro" id="IPR050763">
    <property type="entry name" value="ABC_transporter_ATP-binding"/>
</dbReference>
<organism evidence="8 9">
    <name type="scientific">Luteimicrobium subarcticum</name>
    <dbReference type="NCBI Taxonomy" id="620910"/>
    <lineage>
        <taxon>Bacteria</taxon>
        <taxon>Bacillati</taxon>
        <taxon>Actinomycetota</taxon>
        <taxon>Actinomycetes</taxon>
        <taxon>Micrococcales</taxon>
        <taxon>Luteimicrobium</taxon>
    </lineage>
</organism>
<dbReference type="GO" id="GO:0016887">
    <property type="term" value="F:ATP hydrolysis activity"/>
    <property type="evidence" value="ECO:0007669"/>
    <property type="project" value="InterPro"/>
</dbReference>
<dbReference type="PROSITE" id="PS00211">
    <property type="entry name" value="ABC_TRANSPORTER_1"/>
    <property type="match status" value="1"/>
</dbReference>
<evidence type="ECO:0000256" key="1">
    <source>
        <dbReference type="ARBA" id="ARBA00004202"/>
    </source>
</evidence>
<dbReference type="OrthoDB" id="9804819at2"/>
<dbReference type="SUPFAM" id="SSF52540">
    <property type="entry name" value="P-loop containing nucleoside triphosphate hydrolases"/>
    <property type="match status" value="1"/>
</dbReference>
<dbReference type="InterPro" id="IPR003593">
    <property type="entry name" value="AAA+_ATPase"/>
</dbReference>
<dbReference type="AlphaFoldDB" id="A0A2M8W6J4"/>
<dbReference type="RefSeq" id="WP_100350598.1">
    <property type="nucleotide sequence ID" value="NZ_PGTZ01000010.1"/>
</dbReference>
<dbReference type="PANTHER" id="PTHR42711:SF5">
    <property type="entry name" value="ABC TRANSPORTER ATP-BINDING PROTEIN NATA"/>
    <property type="match status" value="1"/>
</dbReference>
<dbReference type="EMBL" id="PGTZ01000010">
    <property type="protein sequence ID" value="PJI86551.1"/>
    <property type="molecule type" value="Genomic_DNA"/>
</dbReference>
<comment type="caution">
    <text evidence="8">The sequence shown here is derived from an EMBL/GenBank/DDBJ whole genome shotgun (WGS) entry which is preliminary data.</text>
</comment>
<evidence type="ECO:0000313" key="8">
    <source>
        <dbReference type="EMBL" id="PJI86551.1"/>
    </source>
</evidence>
<keyword evidence="9" id="KW-1185">Reference proteome</keyword>
<dbReference type="GO" id="GO:0005886">
    <property type="term" value="C:plasma membrane"/>
    <property type="evidence" value="ECO:0007669"/>
    <property type="project" value="UniProtKB-SubCell"/>
</dbReference>
<evidence type="ECO:0000256" key="5">
    <source>
        <dbReference type="ARBA" id="ARBA00022840"/>
    </source>
</evidence>
<evidence type="ECO:0000259" key="7">
    <source>
        <dbReference type="PROSITE" id="PS50893"/>
    </source>
</evidence>
<accession>A0A2M8W6J4</accession>
<dbReference type="GO" id="GO:0046677">
    <property type="term" value="P:response to antibiotic"/>
    <property type="evidence" value="ECO:0007669"/>
    <property type="project" value="UniProtKB-KW"/>
</dbReference>
<dbReference type="PROSITE" id="PS50893">
    <property type="entry name" value="ABC_TRANSPORTER_2"/>
    <property type="match status" value="1"/>
</dbReference>
<evidence type="ECO:0000256" key="2">
    <source>
        <dbReference type="ARBA" id="ARBA00005417"/>
    </source>
</evidence>
<feature type="domain" description="ABC transporter" evidence="7">
    <location>
        <begin position="20"/>
        <end position="246"/>
    </location>
</feature>
<dbReference type="PANTHER" id="PTHR42711">
    <property type="entry name" value="ABC TRANSPORTER ATP-BINDING PROTEIN"/>
    <property type="match status" value="1"/>
</dbReference>
<keyword evidence="5 8" id="KW-0067">ATP-binding</keyword>
<keyword evidence="6" id="KW-0046">Antibiotic resistance</keyword>
<dbReference type="CDD" id="cd03230">
    <property type="entry name" value="ABC_DR_subfamily_A"/>
    <property type="match status" value="1"/>
</dbReference>
<evidence type="ECO:0000256" key="4">
    <source>
        <dbReference type="ARBA" id="ARBA00022741"/>
    </source>
</evidence>
<proteinExistence type="inferred from homology"/>
<comment type="similarity">
    <text evidence="2">Belongs to the ABC transporter superfamily.</text>
</comment>
<keyword evidence="4" id="KW-0547">Nucleotide-binding</keyword>
<evidence type="ECO:0000256" key="3">
    <source>
        <dbReference type="ARBA" id="ARBA00022448"/>
    </source>
</evidence>
<dbReference type="SMART" id="SM00382">
    <property type="entry name" value="AAA"/>
    <property type="match status" value="1"/>
</dbReference>
<dbReference type="InterPro" id="IPR003439">
    <property type="entry name" value="ABC_transporter-like_ATP-bd"/>
</dbReference>
<evidence type="ECO:0000256" key="6">
    <source>
        <dbReference type="ARBA" id="ARBA00023251"/>
    </source>
</evidence>
<dbReference type="GO" id="GO:0005524">
    <property type="term" value="F:ATP binding"/>
    <property type="evidence" value="ECO:0007669"/>
    <property type="project" value="UniProtKB-KW"/>
</dbReference>
<dbReference type="Pfam" id="PF00005">
    <property type="entry name" value="ABC_tran"/>
    <property type="match status" value="1"/>
</dbReference>
<evidence type="ECO:0000313" key="9">
    <source>
        <dbReference type="Proteomes" id="UP000231586"/>
    </source>
</evidence>
<gene>
    <name evidence="8" type="ORF">CLV34_2469</name>
</gene>
<comment type="subcellular location">
    <subcellularLocation>
        <location evidence="1">Cell membrane</location>
        <topology evidence="1">Peripheral membrane protein</topology>
    </subcellularLocation>
</comment>
<dbReference type="Proteomes" id="UP000231586">
    <property type="component" value="Unassembled WGS sequence"/>
</dbReference>
<name>A0A2M8W6J4_9MICO</name>
<dbReference type="Gene3D" id="3.40.50.300">
    <property type="entry name" value="P-loop containing nucleotide triphosphate hydrolases"/>
    <property type="match status" value="1"/>
</dbReference>
<reference evidence="8 9" key="1">
    <citation type="submission" date="2017-11" db="EMBL/GenBank/DDBJ databases">
        <title>Genomic Encyclopedia of Archaeal and Bacterial Type Strains, Phase II (KMG-II): From Individual Species to Whole Genera.</title>
        <authorList>
            <person name="Goeker M."/>
        </authorList>
    </citation>
    <scope>NUCLEOTIDE SEQUENCE [LARGE SCALE GENOMIC DNA]</scope>
    <source>
        <strain evidence="8 9">DSM 22413</strain>
    </source>
</reference>
<protein>
    <submittedName>
        <fullName evidence="8">ABC-2 type transport system ATP-binding protein</fullName>
    </submittedName>
</protein>
<dbReference type="InterPro" id="IPR017871">
    <property type="entry name" value="ABC_transporter-like_CS"/>
</dbReference>
<dbReference type="InterPro" id="IPR027417">
    <property type="entry name" value="P-loop_NTPase"/>
</dbReference>
<keyword evidence="3" id="KW-0813">Transport</keyword>